<dbReference type="AlphaFoldDB" id="A0A7Y4D2K1"/>
<dbReference type="EMBL" id="VTXL01000001">
    <property type="protein sequence ID" value="NOJ11466.1"/>
    <property type="molecule type" value="Genomic_DNA"/>
</dbReference>
<name>A0A7Y4D2K1_VIBSP</name>
<sequence length="360" mass="39920">MMNDTKIFISAILVLVTLSACSSHSPEYSQKPSLVDEPNHHTSNGYQNHPFVETAAPKGGLFYMQRAWDSVFVPDIPDGHQLTEKESLQLLNSIESDSVTWLGHASFLITTSGVTILTDPFLSKFASPVSWAGPKRFVDLPIPINKLPPIDIVIVSHNHYDHLDDQTVRKLENKNNIHVVVPLGLKSFFTERGYNKVTELDWGKSVSVSGIEITAEPSVHDSARSTSDHNETLWASWVIESLQNRLLFVGDTGYSETIFNDVGEKYGSFDFAILPIGAYEPRELLWMSHATPEEAVSIGIDVRAKTLIASHWGTISGLSDEPAFEPPIRFKKAGRDSGFSDKNLWTMKIGETRGIAPTTN</sequence>
<accession>A0A7Y4D2K1</accession>
<evidence type="ECO:0000313" key="4">
    <source>
        <dbReference type="EMBL" id="NOJ11466.1"/>
    </source>
</evidence>
<evidence type="ECO:0000256" key="1">
    <source>
        <dbReference type="SAM" id="MobiDB-lite"/>
    </source>
</evidence>
<comment type="caution">
    <text evidence="4">The sequence shown here is derived from an EMBL/GenBank/DDBJ whole genome shotgun (WGS) entry which is preliminary data.</text>
</comment>
<protein>
    <submittedName>
        <fullName evidence="4">MBL fold metallo-hydrolase</fullName>
    </submittedName>
</protein>
<dbReference type="InterPro" id="IPR036866">
    <property type="entry name" value="RibonucZ/Hydroxyglut_hydro"/>
</dbReference>
<reference evidence="4 5" key="1">
    <citation type="submission" date="2019-09" db="EMBL/GenBank/DDBJ databases">
        <title>Draft genome sequencing and comparative genomics of hatchery-associated Vibrios.</title>
        <authorList>
            <person name="Kehlet-Delgado H."/>
            <person name="Mueller R.S."/>
        </authorList>
    </citation>
    <scope>NUCLEOTIDE SEQUENCE [LARGE SCALE GENOMIC DNA]</scope>
    <source>
        <strain evidence="4 5">99-70-13A3</strain>
    </source>
</reference>
<dbReference type="PANTHER" id="PTHR15032:SF4">
    <property type="entry name" value="N-ACYL-PHOSPHATIDYLETHANOLAMINE-HYDROLYZING PHOSPHOLIPASE D"/>
    <property type="match status" value="1"/>
</dbReference>
<organism evidence="4 5">
    <name type="scientific">Vibrio splendidus</name>
    <dbReference type="NCBI Taxonomy" id="29497"/>
    <lineage>
        <taxon>Bacteria</taxon>
        <taxon>Pseudomonadati</taxon>
        <taxon>Pseudomonadota</taxon>
        <taxon>Gammaproteobacteria</taxon>
        <taxon>Vibrionales</taxon>
        <taxon>Vibrionaceae</taxon>
        <taxon>Vibrio</taxon>
    </lineage>
</organism>
<evidence type="ECO:0000259" key="3">
    <source>
        <dbReference type="Pfam" id="PF12706"/>
    </source>
</evidence>
<evidence type="ECO:0000313" key="5">
    <source>
        <dbReference type="Proteomes" id="UP000519158"/>
    </source>
</evidence>
<proteinExistence type="predicted"/>
<dbReference type="GO" id="GO:0005737">
    <property type="term" value="C:cytoplasm"/>
    <property type="evidence" value="ECO:0007669"/>
    <property type="project" value="TreeGrafter"/>
</dbReference>
<dbReference type="GO" id="GO:0016787">
    <property type="term" value="F:hydrolase activity"/>
    <property type="evidence" value="ECO:0007669"/>
    <property type="project" value="UniProtKB-KW"/>
</dbReference>
<keyword evidence="4" id="KW-0378">Hydrolase</keyword>
<dbReference type="InterPro" id="IPR001279">
    <property type="entry name" value="Metallo-B-lactamas"/>
</dbReference>
<evidence type="ECO:0000256" key="2">
    <source>
        <dbReference type="SAM" id="SignalP"/>
    </source>
</evidence>
<dbReference type="Proteomes" id="UP000519158">
    <property type="component" value="Unassembled WGS sequence"/>
</dbReference>
<feature type="signal peptide" evidence="2">
    <location>
        <begin position="1"/>
        <end position="25"/>
    </location>
</feature>
<keyword evidence="2" id="KW-0732">Signal</keyword>
<dbReference type="Pfam" id="PF12706">
    <property type="entry name" value="Lactamase_B_2"/>
    <property type="match status" value="1"/>
</dbReference>
<dbReference type="Gene3D" id="3.60.15.10">
    <property type="entry name" value="Ribonuclease Z/Hydroxyacylglutathione hydrolase-like"/>
    <property type="match status" value="1"/>
</dbReference>
<dbReference type="PROSITE" id="PS51257">
    <property type="entry name" value="PROKAR_LIPOPROTEIN"/>
    <property type="match status" value="1"/>
</dbReference>
<dbReference type="SUPFAM" id="SSF56281">
    <property type="entry name" value="Metallo-hydrolase/oxidoreductase"/>
    <property type="match status" value="1"/>
</dbReference>
<feature type="region of interest" description="Disordered" evidence="1">
    <location>
        <begin position="29"/>
        <end position="49"/>
    </location>
</feature>
<gene>
    <name evidence="4" type="ORF">F0234_01680</name>
</gene>
<feature type="domain" description="Metallo-beta-lactamase" evidence="3">
    <location>
        <begin position="115"/>
        <end position="312"/>
    </location>
</feature>
<feature type="chain" id="PRO_5031331446" evidence="2">
    <location>
        <begin position="26"/>
        <end position="360"/>
    </location>
</feature>
<dbReference type="PANTHER" id="PTHR15032">
    <property type="entry name" value="N-ACYL-PHOSPHATIDYLETHANOLAMINE-HYDROLYZING PHOSPHOLIPASE D"/>
    <property type="match status" value="1"/>
</dbReference>
<dbReference type="RefSeq" id="WP_171327418.1">
    <property type="nucleotide sequence ID" value="NZ_CAWPOP010000001.1"/>
</dbReference>